<accession>F3QM82</accession>
<sequence length="1000" mass="110869">MAKPSIPLADCLRPFNQSDRHKVQPLINELRQAVGDDHLLGIQTELFEVLVKIVGNLPLSSGSGYFWPGSYIDFSLKLSNIALNLLRQRIQFFTMPLAQKEFEKQLLKLLVPTICFFFNLRITAMTFCVAAENGDEFRFEVPYEDWFKEHEGQELTLYHNVDPDPEAAAGNINRLVLKYLPESLQKRFAKSFKRGYLALLSKFIRGDVGSIVKDEFILILISQAESILREQMTIEFARQGEEPPHYIPSILSWAICALLANELSPEAALRKSDAIGNKEPLQIVARAITCKDGEIYAVIEYFFPLLTAKLQELFPRQTWREKEVLRMCCQCGIFDLKEGATFEEVATRIEIYKKCGKEVVSTPVQGLRFNNFLLYVANDSYFGRTVQSLQAKHSVNANDKKLKELGLYKPVAKWQWEDKKLMMERLKPYFEEVLAPKTEEDKERREFFAQLMEKARKRWKEEERALKEAEEAKVPPAILAQRKADLEHALRVFEEAKEKFDCEFNVKKKQAKNKKAKSKEAATKAASEEASAETTKTEEPAKEMSNTNLIVVQKPEEPSAPTIQTSHAIKASCKLVFNALCHDTSRFFKGVGKCFSLHSWLAKRGYRLMKIDSEESSPSNAQKKSEAKQITCGNKKADANEENSCAVVSPATDAPVTDVQTPTVQDTKAETTVVEALAEKSSEENKTVASGNTAPVPAEKVDQTTTEESTKISKEVANPELQQQLVQRLNESVEKSSIHLEKLADMEMDAEIKRLASLKNKDKSDNLSNNKTSQEANANSKENAATKTWAQFVAQQTKPSSSNAQSKSDKPSDSKNPSVGSPSETSSATDVEKPKAKRGRKKKADTQTANAPENADTAPKVKQAEKQKVPSDVKPTSAAKPKANTATSDQPKPHAAPPDQNPPRAKRGRKPKALSSANPQASNEAAKSKDVSVVRTAKANKTAKAAKSAAKPKASAKPTAKIAKAATQAKEELKPVPKTPAKTPSSGKSSAKAIQAALTA</sequence>
<proteinExistence type="predicted"/>
<dbReference type="RefSeq" id="WP_008864662.1">
    <property type="nucleotide sequence ID" value="NZ_GL883740.1"/>
</dbReference>
<comment type="caution">
    <text evidence="2">The sequence shown here is derived from an EMBL/GenBank/DDBJ whole genome shotgun (WGS) entry which is preliminary data.</text>
</comment>
<feature type="region of interest" description="Disordered" evidence="1">
    <location>
        <begin position="513"/>
        <end position="542"/>
    </location>
</feature>
<feature type="compositionally biased region" description="Polar residues" evidence="1">
    <location>
        <begin position="819"/>
        <end position="829"/>
    </location>
</feature>
<evidence type="ECO:0000313" key="2">
    <source>
        <dbReference type="EMBL" id="EGG52389.1"/>
    </source>
</evidence>
<dbReference type="EMBL" id="AFBP01000070">
    <property type="protein sequence ID" value="EGG52389.1"/>
    <property type="molecule type" value="Genomic_DNA"/>
</dbReference>
<keyword evidence="3" id="KW-1185">Reference proteome</keyword>
<dbReference type="HOGENOM" id="CLU_304353_0_0_4"/>
<feature type="region of interest" description="Disordered" evidence="1">
    <location>
        <begin position="678"/>
        <end position="713"/>
    </location>
</feature>
<evidence type="ECO:0000256" key="1">
    <source>
        <dbReference type="SAM" id="MobiDB-lite"/>
    </source>
</evidence>
<dbReference type="AlphaFoldDB" id="F3QM82"/>
<protein>
    <submittedName>
        <fullName evidence="2">Conserved domain protein</fullName>
    </submittedName>
</protein>
<feature type="compositionally biased region" description="Low complexity" evidence="1">
    <location>
        <begin position="523"/>
        <end position="534"/>
    </location>
</feature>
<feature type="compositionally biased region" description="Low complexity" evidence="1">
    <location>
        <begin position="936"/>
        <end position="968"/>
    </location>
</feature>
<feature type="compositionally biased region" description="Basic and acidic residues" evidence="1">
    <location>
        <begin position="862"/>
        <end position="871"/>
    </location>
</feature>
<dbReference type="Proteomes" id="UP000005156">
    <property type="component" value="Unassembled WGS sequence"/>
</dbReference>
<reference evidence="2 3" key="1">
    <citation type="submission" date="2011-02" db="EMBL/GenBank/DDBJ databases">
        <authorList>
            <person name="Weinstock G."/>
            <person name="Sodergren E."/>
            <person name="Clifton S."/>
            <person name="Fulton L."/>
            <person name="Fulton B."/>
            <person name="Courtney L."/>
            <person name="Fronick C."/>
            <person name="Harrison M."/>
            <person name="Strong C."/>
            <person name="Farmer C."/>
            <person name="Delahaunty K."/>
            <person name="Markovic C."/>
            <person name="Hall O."/>
            <person name="Minx P."/>
            <person name="Tomlinson C."/>
            <person name="Mitreva M."/>
            <person name="Hou S."/>
            <person name="Chen J."/>
            <person name="Wollam A."/>
            <person name="Pepin K.H."/>
            <person name="Johnson M."/>
            <person name="Bhonagiri V."/>
            <person name="Zhang X."/>
            <person name="Suruliraj S."/>
            <person name="Warren W."/>
            <person name="Chinwalla A."/>
            <person name="Mardis E.R."/>
            <person name="Wilson R.K."/>
        </authorList>
    </citation>
    <scope>NUCLEOTIDE SEQUENCE [LARGE SCALE GENOMIC DNA]</scope>
    <source>
        <strain evidence="2 3">YIT 11859</strain>
    </source>
</reference>
<feature type="region of interest" description="Disordered" evidence="1">
    <location>
        <begin position="757"/>
        <end position="1000"/>
    </location>
</feature>
<feature type="region of interest" description="Disordered" evidence="1">
    <location>
        <begin position="613"/>
        <end position="635"/>
    </location>
</feature>
<dbReference type="eggNOG" id="ENOG5033RKH">
    <property type="taxonomic scope" value="Bacteria"/>
</dbReference>
<feature type="compositionally biased region" description="Polar residues" evidence="1">
    <location>
        <begin position="915"/>
        <end position="925"/>
    </location>
</feature>
<dbReference type="GeneID" id="43349393"/>
<name>F3QM82_9BURK</name>
<organism evidence="2 3">
    <name type="scientific">Parasutterella excrementihominis YIT 11859</name>
    <dbReference type="NCBI Taxonomy" id="762966"/>
    <lineage>
        <taxon>Bacteria</taxon>
        <taxon>Pseudomonadati</taxon>
        <taxon>Pseudomonadota</taxon>
        <taxon>Betaproteobacteria</taxon>
        <taxon>Burkholderiales</taxon>
        <taxon>Sutterellaceae</taxon>
        <taxon>Parasutterella</taxon>
    </lineage>
</organism>
<gene>
    <name evidence="2" type="ORF">HMPREF9439_02059</name>
</gene>
<feature type="compositionally biased region" description="Polar residues" evidence="1">
    <location>
        <begin position="774"/>
        <end position="805"/>
    </location>
</feature>
<evidence type="ECO:0000313" key="3">
    <source>
        <dbReference type="Proteomes" id="UP000005156"/>
    </source>
</evidence>